<dbReference type="EMBL" id="JAGMUV010000022">
    <property type="protein sequence ID" value="KAH7124216.1"/>
    <property type="molecule type" value="Genomic_DNA"/>
</dbReference>
<proteinExistence type="predicted"/>
<keyword evidence="4" id="KW-1185">Reference proteome</keyword>
<dbReference type="PANTHER" id="PTHR24148">
    <property type="entry name" value="ANKYRIN REPEAT DOMAIN-CONTAINING PROTEIN 39 HOMOLOG-RELATED"/>
    <property type="match status" value="1"/>
</dbReference>
<accession>A0A9P9IKW3</accession>
<sequence length="828" mass="94393">MEPDLRTAEHPSYGGHQGAPISLRSIQQARDAVIWLRATPIVLLLSQMIRSTFIRLVTYAIMYCCIAVLSVPFKRGLGRSLGITISSNHAKGIMAYLLSIIVPMADTFFARYQLDIYFHDLIMATRQLRTFNMAGYIVELVKNIMFKGVFVRRTSPQESYTYTNFPPGGPFVRLLKYRRIGIFPLFDHKFLKYSIEIFPLDKTPEYTAISYTWGCKTLERRIAIDNGTVLSITTSALECLVALKGRRRYLWIDSICINQSDEFEKAEQVKIMRDIYKRADDVVAVLGNSTLATISPEVDNHTSELLRHFFRFYGMATLLPRIPIDEKRCEDANGIFSTMIRDNNSPWKSKICRVVCHPYWTRVWIIQELSVAKRVLVYFEHRFRELDSQFKLAEACPTIEQALAGPNTTFPDAKKMYQALLSKFQRTVNSPERDIEEELSKLYSRGIDHMLSIRDIRRSIHESQSSYKTTNLWDVMLRSMGSVATDARDKVFAVIGLVSSNVVGDVSITIATSNENQINLLLGGIGWARCQSDLPSWVVDWTSLSHLYPKGYRSVMSTSVYQADWSIRNLGVKAHNQFVPLNRASILGIFCFIDKIRFASDIIEPNGQKWFSDMWNTICTCLGKSYDWSTWSCPLEEAIWRTLLAQSGTKKPRDHCYDEQFHVEECVISKHVDLHDDILALRSEGGNHTCRKDVDKAFLAWSPVHTVSCDEKARALLSDRFSQALAHTRAIGCRFVVTENGYVGTVPPKSMVGDEIFIHPTCRVPVLLRKVAARNFDMDADYKFPCYQLVGACFVLGLMSGEPSCDRAAYWKYSMGRVPLADRKIVLV</sequence>
<protein>
    <submittedName>
        <fullName evidence="3">Heterokaryon incompatibility protein-domain-containing protein</fullName>
    </submittedName>
</protein>
<evidence type="ECO:0000313" key="3">
    <source>
        <dbReference type="EMBL" id="KAH7124216.1"/>
    </source>
</evidence>
<gene>
    <name evidence="3" type="ORF">EDB81DRAFT_860977</name>
</gene>
<dbReference type="InterPro" id="IPR052895">
    <property type="entry name" value="HetReg/Transcr_Mod"/>
</dbReference>
<keyword evidence="1" id="KW-0812">Transmembrane</keyword>
<keyword evidence="1" id="KW-0472">Membrane</keyword>
<feature type="transmembrane region" description="Helical" evidence="1">
    <location>
        <begin position="53"/>
        <end position="73"/>
    </location>
</feature>
<reference evidence="3" key="1">
    <citation type="journal article" date="2021" name="Nat. Commun.">
        <title>Genetic determinants of endophytism in the Arabidopsis root mycobiome.</title>
        <authorList>
            <person name="Mesny F."/>
            <person name="Miyauchi S."/>
            <person name="Thiergart T."/>
            <person name="Pickel B."/>
            <person name="Atanasova L."/>
            <person name="Karlsson M."/>
            <person name="Huettel B."/>
            <person name="Barry K.W."/>
            <person name="Haridas S."/>
            <person name="Chen C."/>
            <person name="Bauer D."/>
            <person name="Andreopoulos W."/>
            <person name="Pangilinan J."/>
            <person name="LaButti K."/>
            <person name="Riley R."/>
            <person name="Lipzen A."/>
            <person name="Clum A."/>
            <person name="Drula E."/>
            <person name="Henrissat B."/>
            <person name="Kohler A."/>
            <person name="Grigoriev I.V."/>
            <person name="Martin F.M."/>
            <person name="Hacquard S."/>
        </authorList>
    </citation>
    <scope>NUCLEOTIDE SEQUENCE</scope>
    <source>
        <strain evidence="3">MPI-CAGE-AT-0147</strain>
    </source>
</reference>
<dbReference type="OrthoDB" id="5386682at2759"/>
<feature type="domain" description="Heterokaryon incompatibility" evidence="2">
    <location>
        <begin position="206"/>
        <end position="368"/>
    </location>
</feature>
<comment type="caution">
    <text evidence="3">The sequence shown here is derived from an EMBL/GenBank/DDBJ whole genome shotgun (WGS) entry which is preliminary data.</text>
</comment>
<dbReference type="Proteomes" id="UP000738349">
    <property type="component" value="Unassembled WGS sequence"/>
</dbReference>
<evidence type="ECO:0000256" key="1">
    <source>
        <dbReference type="SAM" id="Phobius"/>
    </source>
</evidence>
<organism evidence="3 4">
    <name type="scientific">Dactylonectria macrodidyma</name>
    <dbReference type="NCBI Taxonomy" id="307937"/>
    <lineage>
        <taxon>Eukaryota</taxon>
        <taxon>Fungi</taxon>
        <taxon>Dikarya</taxon>
        <taxon>Ascomycota</taxon>
        <taxon>Pezizomycotina</taxon>
        <taxon>Sordariomycetes</taxon>
        <taxon>Hypocreomycetidae</taxon>
        <taxon>Hypocreales</taxon>
        <taxon>Nectriaceae</taxon>
        <taxon>Dactylonectria</taxon>
    </lineage>
</organism>
<feature type="transmembrane region" description="Helical" evidence="1">
    <location>
        <begin position="93"/>
        <end position="112"/>
    </location>
</feature>
<name>A0A9P9IKW3_9HYPO</name>
<keyword evidence="1" id="KW-1133">Transmembrane helix</keyword>
<dbReference type="PANTHER" id="PTHR24148:SF73">
    <property type="entry name" value="HET DOMAIN PROTEIN (AFU_ORTHOLOGUE AFUA_8G01020)"/>
    <property type="match status" value="1"/>
</dbReference>
<dbReference type="Pfam" id="PF26639">
    <property type="entry name" value="Het-6_barrel"/>
    <property type="match status" value="1"/>
</dbReference>
<dbReference type="AlphaFoldDB" id="A0A9P9IKW3"/>
<dbReference type="InterPro" id="IPR010730">
    <property type="entry name" value="HET"/>
</dbReference>
<evidence type="ECO:0000313" key="4">
    <source>
        <dbReference type="Proteomes" id="UP000738349"/>
    </source>
</evidence>
<dbReference type="Pfam" id="PF06985">
    <property type="entry name" value="HET"/>
    <property type="match status" value="1"/>
</dbReference>
<evidence type="ECO:0000259" key="2">
    <source>
        <dbReference type="Pfam" id="PF06985"/>
    </source>
</evidence>